<dbReference type="PROSITE" id="PS50222">
    <property type="entry name" value="EF_HAND_2"/>
    <property type="match status" value="2"/>
</dbReference>
<sequence length="178" mass="20406">MAQQPGAVPSREFLWGIFQSVDKDRSGFISADELQRALSNGTWAPFNSETIRLMIGMFDKQNRGTISFEDFGALWKYVTDWQACFRSFDRDGSGNIDKDELSTALKTFGYNLSDGTVNTIIQKFDRHGGRTILFDDFIQCSVLLNLLTTSFRQYDTDQDGMITIHYDQFLNMVFNIKM</sequence>
<dbReference type="Pfam" id="PF13202">
    <property type="entry name" value="EF-hand_5"/>
    <property type="match status" value="1"/>
</dbReference>
<dbReference type="InterPro" id="IPR002048">
    <property type="entry name" value="EF_hand_dom"/>
</dbReference>
<proteinExistence type="predicted"/>
<dbReference type="SMART" id="SM00054">
    <property type="entry name" value="EFh"/>
    <property type="match status" value="5"/>
</dbReference>
<comment type="caution">
    <text evidence="7">The sequence shown here is derived from an EMBL/GenBank/DDBJ whole genome shotgun (WGS) entry which is preliminary data.</text>
</comment>
<evidence type="ECO:0000259" key="6">
    <source>
        <dbReference type="PROSITE" id="PS50222"/>
    </source>
</evidence>
<evidence type="ECO:0000256" key="2">
    <source>
        <dbReference type="ARBA" id="ARBA00022490"/>
    </source>
</evidence>
<keyword evidence="4" id="KW-0677">Repeat</keyword>
<dbReference type="GO" id="GO:0005509">
    <property type="term" value="F:calcium ion binding"/>
    <property type="evidence" value="ECO:0007669"/>
    <property type="project" value="InterPro"/>
</dbReference>
<dbReference type="Proteomes" id="UP001367676">
    <property type="component" value="Unassembled WGS sequence"/>
</dbReference>
<dbReference type="PROSITE" id="PS00018">
    <property type="entry name" value="EF_HAND_1"/>
    <property type="match status" value="2"/>
</dbReference>
<evidence type="ECO:0000256" key="4">
    <source>
        <dbReference type="ARBA" id="ARBA00022737"/>
    </source>
</evidence>
<dbReference type="SUPFAM" id="SSF47473">
    <property type="entry name" value="EF-hand"/>
    <property type="match status" value="1"/>
</dbReference>
<evidence type="ECO:0000256" key="3">
    <source>
        <dbReference type="ARBA" id="ARBA00022723"/>
    </source>
</evidence>
<dbReference type="InterPro" id="IPR051426">
    <property type="entry name" value="Peflin/Sorcin_CaBP"/>
</dbReference>
<dbReference type="InterPro" id="IPR011992">
    <property type="entry name" value="EF-hand-dom_pair"/>
</dbReference>
<keyword evidence="3" id="KW-0479">Metal-binding</keyword>
<keyword evidence="2" id="KW-0963">Cytoplasm</keyword>
<evidence type="ECO:0000313" key="7">
    <source>
        <dbReference type="EMBL" id="KAK7602551.1"/>
    </source>
</evidence>
<reference evidence="7 8" key="1">
    <citation type="submission" date="2024-03" db="EMBL/GenBank/DDBJ databases">
        <title>Adaptation during the transition from Ophiocordyceps entomopathogen to insect associate is accompanied by gene loss and intensified selection.</title>
        <authorList>
            <person name="Ward C.M."/>
            <person name="Onetto C.A."/>
            <person name="Borneman A.R."/>
        </authorList>
    </citation>
    <scope>NUCLEOTIDE SEQUENCE [LARGE SCALE GENOMIC DNA]</scope>
    <source>
        <strain evidence="7">AWRI1</strain>
        <tissue evidence="7">Single Adult Female</tissue>
    </source>
</reference>
<keyword evidence="5" id="KW-0106">Calcium</keyword>
<dbReference type="AlphaFoldDB" id="A0AAN9TTE8"/>
<name>A0AAN9TTE8_9HEMI</name>
<accession>A0AAN9TTE8</accession>
<evidence type="ECO:0000256" key="5">
    <source>
        <dbReference type="ARBA" id="ARBA00022837"/>
    </source>
</evidence>
<gene>
    <name evidence="7" type="ORF">V9T40_008140</name>
</gene>
<protein>
    <recommendedName>
        <fullName evidence="6">EF-hand domain-containing protein</fullName>
    </recommendedName>
</protein>
<evidence type="ECO:0000256" key="1">
    <source>
        <dbReference type="ARBA" id="ARBA00004496"/>
    </source>
</evidence>
<evidence type="ECO:0000313" key="8">
    <source>
        <dbReference type="Proteomes" id="UP001367676"/>
    </source>
</evidence>
<feature type="domain" description="EF-hand" evidence="6">
    <location>
        <begin position="9"/>
        <end position="44"/>
    </location>
</feature>
<dbReference type="Pfam" id="PF13499">
    <property type="entry name" value="EF-hand_7"/>
    <property type="match status" value="2"/>
</dbReference>
<dbReference type="GO" id="GO:0005737">
    <property type="term" value="C:cytoplasm"/>
    <property type="evidence" value="ECO:0007669"/>
    <property type="project" value="UniProtKB-SubCell"/>
</dbReference>
<organism evidence="7 8">
    <name type="scientific">Parthenolecanium corni</name>
    <dbReference type="NCBI Taxonomy" id="536013"/>
    <lineage>
        <taxon>Eukaryota</taxon>
        <taxon>Metazoa</taxon>
        <taxon>Ecdysozoa</taxon>
        <taxon>Arthropoda</taxon>
        <taxon>Hexapoda</taxon>
        <taxon>Insecta</taxon>
        <taxon>Pterygota</taxon>
        <taxon>Neoptera</taxon>
        <taxon>Paraneoptera</taxon>
        <taxon>Hemiptera</taxon>
        <taxon>Sternorrhyncha</taxon>
        <taxon>Coccoidea</taxon>
        <taxon>Coccidae</taxon>
        <taxon>Parthenolecanium</taxon>
    </lineage>
</organism>
<feature type="domain" description="EF-hand" evidence="6">
    <location>
        <begin position="76"/>
        <end position="111"/>
    </location>
</feature>
<dbReference type="PANTHER" id="PTHR46212">
    <property type="entry name" value="PEFLIN"/>
    <property type="match status" value="1"/>
</dbReference>
<keyword evidence="8" id="KW-1185">Reference proteome</keyword>
<dbReference type="PANTHER" id="PTHR46212:SF9">
    <property type="entry name" value="PROGRAMMED CELL DEATH PROTEIN 6"/>
    <property type="match status" value="1"/>
</dbReference>
<dbReference type="GO" id="GO:0048306">
    <property type="term" value="F:calcium-dependent protein binding"/>
    <property type="evidence" value="ECO:0007669"/>
    <property type="project" value="UniProtKB-ARBA"/>
</dbReference>
<dbReference type="Gene3D" id="1.10.238.10">
    <property type="entry name" value="EF-hand"/>
    <property type="match status" value="1"/>
</dbReference>
<dbReference type="EMBL" id="JBBCAQ010000008">
    <property type="protein sequence ID" value="KAK7602551.1"/>
    <property type="molecule type" value="Genomic_DNA"/>
</dbReference>
<comment type="subcellular location">
    <subcellularLocation>
        <location evidence="1">Cytoplasm</location>
    </subcellularLocation>
</comment>
<dbReference type="InterPro" id="IPR018247">
    <property type="entry name" value="EF_Hand_1_Ca_BS"/>
</dbReference>